<sequence length="169" mass="19046">MTVDEWKSSDAGAGLKSYAGKRIGVICEDCEILKFFDGDALIAKHGNAPMPSLLTTLAKEDLECQRTENKYYERCKLTYHHSPEEWARRHGYVKPEDSHKGDRALGDLAEWEGLVAFCKNAGCKRKQPLDRWALQKRLGKHTKISTIGPRLKCKCGHRGANIVIGYVSR</sequence>
<comment type="caution">
    <text evidence="1">The sequence shown here is derived from an EMBL/GenBank/DDBJ whole genome shotgun (WGS) entry which is preliminary data.</text>
</comment>
<protein>
    <submittedName>
        <fullName evidence="1">Uncharacterized protein</fullName>
    </submittedName>
</protein>
<accession>A0A3E1B835</accession>
<evidence type="ECO:0000313" key="2">
    <source>
        <dbReference type="Proteomes" id="UP000256748"/>
    </source>
</evidence>
<proteinExistence type="predicted"/>
<organism evidence="1 2">
    <name type="scientific">Rhizobium leguminosarum bv. trifolii</name>
    <dbReference type="NCBI Taxonomy" id="386"/>
    <lineage>
        <taxon>Bacteria</taxon>
        <taxon>Pseudomonadati</taxon>
        <taxon>Pseudomonadota</taxon>
        <taxon>Alphaproteobacteria</taxon>
        <taxon>Hyphomicrobiales</taxon>
        <taxon>Rhizobiaceae</taxon>
        <taxon>Rhizobium/Agrobacterium group</taxon>
        <taxon>Rhizobium</taxon>
    </lineage>
</organism>
<dbReference type="RefSeq" id="WP_116275114.1">
    <property type="nucleotide sequence ID" value="NZ_KZ859523.1"/>
</dbReference>
<dbReference type="Proteomes" id="UP000256748">
    <property type="component" value="Unassembled WGS sequence"/>
</dbReference>
<dbReference type="EMBL" id="NAOO01000028">
    <property type="protein sequence ID" value="RFB87386.1"/>
    <property type="molecule type" value="Genomic_DNA"/>
</dbReference>
<evidence type="ECO:0000313" key="1">
    <source>
        <dbReference type="EMBL" id="RFB87386.1"/>
    </source>
</evidence>
<gene>
    <name evidence="1" type="ORF">B5K10_22405</name>
</gene>
<reference evidence="1 2" key="1">
    <citation type="submission" date="2017-03" db="EMBL/GenBank/DDBJ databases">
        <title>Genome analysis of Rhizobial strains effectives or ineffectives for nitrogen fixation isolated from bean seeds.</title>
        <authorList>
            <person name="Peralta H."/>
            <person name="Aguilar-Vera A."/>
            <person name="Mora Y."/>
            <person name="Vargas-Lagunas C."/>
            <person name="Girard L."/>
            <person name="Mora J."/>
        </authorList>
    </citation>
    <scope>NUCLEOTIDE SEQUENCE [LARGE SCALE GENOMIC DNA]</scope>
    <source>
        <strain evidence="1 2">CCGM5</strain>
    </source>
</reference>
<name>A0A3E1B835_RHILT</name>
<dbReference type="AlphaFoldDB" id="A0A3E1B835"/>